<dbReference type="EMBL" id="JAEPCM010000356">
    <property type="protein sequence ID" value="MCG7946802.1"/>
    <property type="molecule type" value="Genomic_DNA"/>
</dbReference>
<proteinExistence type="predicted"/>
<name>A0A9E4U4B6_9GAMM</name>
<accession>A0A9E4U4B6</accession>
<dbReference type="Proteomes" id="UP000886667">
    <property type="component" value="Unassembled WGS sequence"/>
</dbReference>
<dbReference type="AlphaFoldDB" id="A0A9E4U4B6"/>
<comment type="caution">
    <text evidence="1">The sequence shown here is derived from an EMBL/GenBank/DDBJ whole genome shotgun (WGS) entry which is preliminary data.</text>
</comment>
<evidence type="ECO:0000313" key="1">
    <source>
        <dbReference type="EMBL" id="MCG7946802.1"/>
    </source>
</evidence>
<organism evidence="1 2">
    <name type="scientific">Candidatus Thiodiazotropha taylori</name>
    <dbReference type="NCBI Taxonomy" id="2792791"/>
    <lineage>
        <taxon>Bacteria</taxon>
        <taxon>Pseudomonadati</taxon>
        <taxon>Pseudomonadota</taxon>
        <taxon>Gammaproteobacteria</taxon>
        <taxon>Chromatiales</taxon>
        <taxon>Sedimenticolaceae</taxon>
        <taxon>Candidatus Thiodiazotropha</taxon>
    </lineage>
</organism>
<sequence>MFSKGSTVYELDADNQICHIDGDWDQFLQANTDEHQDYENLKKRQVLGNKLEAYVQDTTTRMLLHTVFAYVRQTQQTKAVPYRCDSADQKRFMSMQIEPLADAGLRVSHTQLSSEPLDPPVEIHPANDGRAETVWRCSICNRIESDQVWLEPDEAAQHWCRHSFHVSYTVCPVCMNTI</sequence>
<protein>
    <submittedName>
        <fullName evidence="1">Uncharacterized protein</fullName>
    </submittedName>
</protein>
<gene>
    <name evidence="1" type="ORF">JAZ07_10710</name>
</gene>
<evidence type="ECO:0000313" key="2">
    <source>
        <dbReference type="Proteomes" id="UP000886667"/>
    </source>
</evidence>
<reference evidence="1" key="1">
    <citation type="journal article" date="2021" name="Proc. Natl. Acad. Sci. U.S.A.">
        <title>Global biogeography of chemosynthetic symbionts reveals both localized and globally distributed symbiont groups. .</title>
        <authorList>
            <person name="Osvatic J.T."/>
            <person name="Wilkins L.G.E."/>
            <person name="Leibrecht L."/>
            <person name="Leray M."/>
            <person name="Zauner S."/>
            <person name="Polzin J."/>
            <person name="Camacho Y."/>
            <person name="Gros O."/>
            <person name="van Gils J.A."/>
            <person name="Eisen J.A."/>
            <person name="Petersen J.M."/>
            <person name="Yuen B."/>
        </authorList>
    </citation>
    <scope>NUCLEOTIDE SEQUENCE</scope>
    <source>
        <strain evidence="1">MAGclacostrist064TRANS</strain>
    </source>
</reference>